<proteinExistence type="predicted"/>
<name>A0AAE0RYU2_9BIVA</name>
<feature type="compositionally biased region" description="Low complexity" evidence="1">
    <location>
        <begin position="121"/>
        <end position="134"/>
    </location>
</feature>
<evidence type="ECO:0000256" key="1">
    <source>
        <dbReference type="SAM" id="MobiDB-lite"/>
    </source>
</evidence>
<keyword evidence="3" id="KW-1185">Reference proteome</keyword>
<dbReference type="AlphaFoldDB" id="A0AAE0RYU2"/>
<dbReference type="Proteomes" id="UP001195483">
    <property type="component" value="Unassembled WGS sequence"/>
</dbReference>
<evidence type="ECO:0000313" key="3">
    <source>
        <dbReference type="Proteomes" id="UP001195483"/>
    </source>
</evidence>
<feature type="non-terminal residue" evidence="2">
    <location>
        <position position="157"/>
    </location>
</feature>
<protein>
    <submittedName>
        <fullName evidence="2">Uncharacterized protein</fullName>
    </submittedName>
</protein>
<reference evidence="2" key="1">
    <citation type="journal article" date="2021" name="Genome Biol. Evol.">
        <title>A High-Quality Reference Genome for a Parasitic Bivalve with Doubly Uniparental Inheritance (Bivalvia: Unionida).</title>
        <authorList>
            <person name="Smith C.H."/>
        </authorList>
    </citation>
    <scope>NUCLEOTIDE SEQUENCE</scope>
    <source>
        <strain evidence="2">CHS0354</strain>
    </source>
</reference>
<dbReference type="EMBL" id="JAEAOA010001950">
    <property type="protein sequence ID" value="KAK3582162.1"/>
    <property type="molecule type" value="Genomic_DNA"/>
</dbReference>
<accession>A0AAE0RYU2</accession>
<gene>
    <name evidence="2" type="ORF">CHS0354_033091</name>
</gene>
<organism evidence="2 3">
    <name type="scientific">Potamilus streckersoni</name>
    <dbReference type="NCBI Taxonomy" id="2493646"/>
    <lineage>
        <taxon>Eukaryota</taxon>
        <taxon>Metazoa</taxon>
        <taxon>Spiralia</taxon>
        <taxon>Lophotrochozoa</taxon>
        <taxon>Mollusca</taxon>
        <taxon>Bivalvia</taxon>
        <taxon>Autobranchia</taxon>
        <taxon>Heteroconchia</taxon>
        <taxon>Palaeoheterodonta</taxon>
        <taxon>Unionida</taxon>
        <taxon>Unionoidea</taxon>
        <taxon>Unionidae</taxon>
        <taxon>Ambleminae</taxon>
        <taxon>Lampsilini</taxon>
        <taxon>Potamilus</taxon>
    </lineage>
</organism>
<evidence type="ECO:0000313" key="2">
    <source>
        <dbReference type="EMBL" id="KAK3582162.1"/>
    </source>
</evidence>
<comment type="caution">
    <text evidence="2">The sequence shown here is derived from an EMBL/GenBank/DDBJ whole genome shotgun (WGS) entry which is preliminary data.</text>
</comment>
<feature type="region of interest" description="Disordered" evidence="1">
    <location>
        <begin position="121"/>
        <end position="157"/>
    </location>
</feature>
<sequence length="157" mass="17079">MWTWCRSPCNPQSSRHPLICSHNCIPELLSAVCGRQITTWATKHGQIHGLSGAKVNSIYDCCTIVPSTRTSSGSFSKNELLSAVCGRQITTWATKHGQIHGLSGAKVNSIYDCCTIVPSTRTSSGSFSKSTTNTGRSKNEIRSNIQRENTNGAFDRT</sequence>
<feature type="compositionally biased region" description="Polar residues" evidence="1">
    <location>
        <begin position="142"/>
        <end position="157"/>
    </location>
</feature>
<reference evidence="2" key="3">
    <citation type="submission" date="2023-05" db="EMBL/GenBank/DDBJ databases">
        <authorList>
            <person name="Smith C.H."/>
        </authorList>
    </citation>
    <scope>NUCLEOTIDE SEQUENCE</scope>
    <source>
        <strain evidence="2">CHS0354</strain>
        <tissue evidence="2">Mantle</tissue>
    </source>
</reference>
<reference evidence="2" key="2">
    <citation type="journal article" date="2021" name="Genome Biol. Evol.">
        <title>Developing a high-quality reference genome for a parasitic bivalve with doubly uniparental inheritance (Bivalvia: Unionida).</title>
        <authorList>
            <person name="Smith C.H."/>
        </authorList>
    </citation>
    <scope>NUCLEOTIDE SEQUENCE</scope>
    <source>
        <strain evidence="2">CHS0354</strain>
        <tissue evidence="2">Mantle</tissue>
    </source>
</reference>